<sequence>MQAYTGEQVLWTGKPVHRTILSRYDHIAVPLAAVVLAVVGYFAVDETAAERPHALLAMVACGGLLLFLAGSRAVQLRRLTYVLTDRRLVVDTGVVWRRTRTQPLAELDVPVVLPERGGAGTITFGPVDPRLVAAARYGAHRIKAVPLPIVLTGIAEPERVRALFAEAIGEARRKQAAGEPDDSLF</sequence>
<evidence type="ECO:0000313" key="2">
    <source>
        <dbReference type="EMBL" id="MEA5358190.1"/>
    </source>
</evidence>
<reference evidence="2 3" key="1">
    <citation type="submission" date="2023-12" db="EMBL/GenBank/DDBJ databases">
        <title>Amycolatopsis sp. V23-08.</title>
        <authorList>
            <person name="Somphong A."/>
        </authorList>
    </citation>
    <scope>NUCLEOTIDE SEQUENCE [LARGE SCALE GENOMIC DNA]</scope>
    <source>
        <strain evidence="2 3">V23-08</strain>
    </source>
</reference>
<keyword evidence="3" id="KW-1185">Reference proteome</keyword>
<comment type="caution">
    <text evidence="2">The sequence shown here is derived from an EMBL/GenBank/DDBJ whole genome shotgun (WGS) entry which is preliminary data.</text>
</comment>
<feature type="transmembrane region" description="Helical" evidence="1">
    <location>
        <begin position="24"/>
        <end position="43"/>
    </location>
</feature>
<dbReference type="RefSeq" id="WP_323322780.1">
    <property type="nucleotide sequence ID" value="NZ_JAYFSI010000001.1"/>
</dbReference>
<evidence type="ECO:0000256" key="1">
    <source>
        <dbReference type="SAM" id="Phobius"/>
    </source>
</evidence>
<organism evidence="2 3">
    <name type="scientific">Amycolatopsis heterodermiae</name>
    <dbReference type="NCBI Taxonomy" id="3110235"/>
    <lineage>
        <taxon>Bacteria</taxon>
        <taxon>Bacillati</taxon>
        <taxon>Actinomycetota</taxon>
        <taxon>Actinomycetes</taxon>
        <taxon>Pseudonocardiales</taxon>
        <taxon>Pseudonocardiaceae</taxon>
        <taxon>Amycolatopsis</taxon>
    </lineage>
</organism>
<keyword evidence="1" id="KW-0472">Membrane</keyword>
<protein>
    <submittedName>
        <fullName evidence="2">PH domain-containing protein</fullName>
    </submittedName>
</protein>
<accession>A0ABU5QX24</accession>
<gene>
    <name evidence="2" type="ORF">VA596_01470</name>
</gene>
<proteinExistence type="predicted"/>
<evidence type="ECO:0000313" key="3">
    <source>
        <dbReference type="Proteomes" id="UP001304298"/>
    </source>
</evidence>
<keyword evidence="1" id="KW-1133">Transmembrane helix</keyword>
<keyword evidence="1" id="KW-0812">Transmembrane</keyword>
<dbReference type="Proteomes" id="UP001304298">
    <property type="component" value="Unassembled WGS sequence"/>
</dbReference>
<name>A0ABU5QX24_9PSEU</name>
<dbReference type="EMBL" id="JAYFSI010000001">
    <property type="protein sequence ID" value="MEA5358190.1"/>
    <property type="molecule type" value="Genomic_DNA"/>
</dbReference>
<feature type="transmembrane region" description="Helical" evidence="1">
    <location>
        <begin position="55"/>
        <end position="74"/>
    </location>
</feature>